<dbReference type="InterPro" id="IPR024558">
    <property type="entry name" value="ComZ"/>
</dbReference>
<organism evidence="1 2">
    <name type="scientific">Bacillus thermotolerans</name>
    <name type="common">Quasibacillus thermotolerans</name>
    <dbReference type="NCBI Taxonomy" id="1221996"/>
    <lineage>
        <taxon>Bacteria</taxon>
        <taxon>Bacillati</taxon>
        <taxon>Bacillota</taxon>
        <taxon>Bacilli</taxon>
        <taxon>Bacillales</taxon>
        <taxon>Bacillaceae</taxon>
        <taxon>Bacillus</taxon>
    </lineage>
</organism>
<accession>A0A0F5HV79</accession>
<dbReference type="AlphaFoldDB" id="A0A0F5HV79"/>
<dbReference type="EMBL" id="JWIR02000027">
    <property type="protein sequence ID" value="KKB40797.1"/>
    <property type="molecule type" value="Genomic_DNA"/>
</dbReference>
<proteinExistence type="predicted"/>
<dbReference type="Proteomes" id="UP000031563">
    <property type="component" value="Unassembled WGS sequence"/>
</dbReference>
<dbReference type="Pfam" id="PF10815">
    <property type="entry name" value="ComZ"/>
    <property type="match status" value="1"/>
</dbReference>
<gene>
    <name evidence="1" type="ORF">QY95_01371</name>
</gene>
<keyword evidence="2" id="KW-1185">Reference proteome</keyword>
<comment type="caution">
    <text evidence="1">The sequence shown here is derived from an EMBL/GenBank/DDBJ whole genome shotgun (WGS) entry which is preliminary data.</text>
</comment>
<evidence type="ECO:0000313" key="2">
    <source>
        <dbReference type="Proteomes" id="UP000031563"/>
    </source>
</evidence>
<sequence>MNDNKNLEFMQIAMKYLPEAQEKLKEAGIEFSMDLAEPFMGIFLNVMNEAYEMGKKDAQQENN</sequence>
<evidence type="ECO:0000313" key="1">
    <source>
        <dbReference type="EMBL" id="KKB40797.1"/>
    </source>
</evidence>
<name>A0A0F5HV79_BACTR</name>
<accession>A0A0F5I6J8</accession>
<dbReference type="STRING" id="1221996.QY95_01371"/>
<dbReference type="OrthoDB" id="2887077at2"/>
<protein>
    <submittedName>
        <fullName evidence="1">Repressor of comG operon</fullName>
    </submittedName>
</protein>
<dbReference type="RefSeq" id="WP_039237497.1">
    <property type="nucleotide sequence ID" value="NZ_JWIQ02000018.1"/>
</dbReference>
<reference evidence="1" key="1">
    <citation type="submission" date="2015-02" db="EMBL/GenBank/DDBJ databases">
        <title>Genome Assembly of Bacillaceae bacterium MTCC 8252.</title>
        <authorList>
            <person name="Verma A."/>
            <person name="Khatri I."/>
            <person name="Mual P."/>
            <person name="Subramanian S."/>
            <person name="Krishnamurthi S."/>
        </authorList>
    </citation>
    <scope>NUCLEOTIDE SEQUENCE [LARGE SCALE GENOMIC DNA]</scope>
    <source>
        <strain evidence="1">MTCC 8252</strain>
    </source>
</reference>